<organism evidence="1 2">
    <name type="scientific">Allacma fusca</name>
    <dbReference type="NCBI Taxonomy" id="39272"/>
    <lineage>
        <taxon>Eukaryota</taxon>
        <taxon>Metazoa</taxon>
        <taxon>Ecdysozoa</taxon>
        <taxon>Arthropoda</taxon>
        <taxon>Hexapoda</taxon>
        <taxon>Collembola</taxon>
        <taxon>Symphypleona</taxon>
        <taxon>Sminthuridae</taxon>
        <taxon>Allacma</taxon>
    </lineage>
</organism>
<sequence length="76" mass="8677">LVTLFLENGVIKTGILLDSACLESNLAVNLGNTRTTRPQKRKRFFDEESEITDVKKVLRNYDSSMRVSYGEQIIQL</sequence>
<feature type="non-terminal residue" evidence="1">
    <location>
        <position position="76"/>
    </location>
</feature>
<reference evidence="1" key="1">
    <citation type="submission" date="2021-06" db="EMBL/GenBank/DDBJ databases">
        <authorList>
            <person name="Hodson N. C."/>
            <person name="Mongue J. A."/>
            <person name="Jaron S. K."/>
        </authorList>
    </citation>
    <scope>NUCLEOTIDE SEQUENCE</scope>
</reference>
<comment type="caution">
    <text evidence="1">The sequence shown here is derived from an EMBL/GenBank/DDBJ whole genome shotgun (WGS) entry which is preliminary data.</text>
</comment>
<evidence type="ECO:0000313" key="1">
    <source>
        <dbReference type="EMBL" id="CAG7730725.1"/>
    </source>
</evidence>
<evidence type="ECO:0000313" key="2">
    <source>
        <dbReference type="Proteomes" id="UP000708208"/>
    </source>
</evidence>
<proteinExistence type="predicted"/>
<dbReference type="Proteomes" id="UP000708208">
    <property type="component" value="Unassembled WGS sequence"/>
</dbReference>
<dbReference type="EMBL" id="CAJVCH010199221">
    <property type="protein sequence ID" value="CAG7730725.1"/>
    <property type="molecule type" value="Genomic_DNA"/>
</dbReference>
<keyword evidence="2" id="KW-1185">Reference proteome</keyword>
<accession>A0A8J2K0Y5</accession>
<gene>
    <name evidence="1" type="ORF">AFUS01_LOCUS19347</name>
</gene>
<feature type="non-terminal residue" evidence="1">
    <location>
        <position position="1"/>
    </location>
</feature>
<protein>
    <submittedName>
        <fullName evidence="1">Uncharacterized protein</fullName>
    </submittedName>
</protein>
<dbReference type="AlphaFoldDB" id="A0A8J2K0Y5"/>
<name>A0A8J2K0Y5_9HEXA</name>